<accession>A0A3A2ZS58</accession>
<keyword evidence="6" id="KW-0325">Glycoprotein</keyword>
<keyword evidence="8" id="KW-0119">Carbohydrate metabolism</keyword>
<dbReference type="OrthoDB" id="192832at2759"/>
<dbReference type="InterPro" id="IPR013320">
    <property type="entry name" value="ConA-like_dom_sf"/>
</dbReference>
<dbReference type="Proteomes" id="UP000266188">
    <property type="component" value="Unassembled WGS sequence"/>
</dbReference>
<dbReference type="PANTHER" id="PTHR10963">
    <property type="entry name" value="GLYCOSYL HYDROLASE-RELATED"/>
    <property type="match status" value="1"/>
</dbReference>
<evidence type="ECO:0000256" key="11">
    <source>
        <dbReference type="ARBA" id="ARBA00023295"/>
    </source>
</evidence>
<keyword evidence="6" id="KW-0336">GPI-anchor</keyword>
<comment type="similarity">
    <text evidence="3">Belongs to the glycosyl hydrolase 16 family.</text>
</comment>
<dbReference type="EC" id="3.2.1.6" evidence="4"/>
<dbReference type="PANTHER" id="PTHR10963:SF42">
    <property type="entry name" value="PUTATIVE (AFU_ORTHOLOGUE AFUA_5G02280)-RELATED"/>
    <property type="match status" value="1"/>
</dbReference>
<evidence type="ECO:0000256" key="6">
    <source>
        <dbReference type="ARBA" id="ARBA00022622"/>
    </source>
</evidence>
<dbReference type="CDD" id="cd02181">
    <property type="entry name" value="GH16_fungal_Lam16A_glucanase"/>
    <property type="match status" value="1"/>
</dbReference>
<evidence type="ECO:0000313" key="15">
    <source>
        <dbReference type="EMBL" id="RJE25989.1"/>
    </source>
</evidence>
<keyword evidence="16" id="KW-1185">Reference proteome</keyword>
<evidence type="ECO:0000256" key="3">
    <source>
        <dbReference type="ARBA" id="ARBA00006865"/>
    </source>
</evidence>
<evidence type="ECO:0000256" key="13">
    <source>
        <dbReference type="SAM" id="Phobius"/>
    </source>
</evidence>
<comment type="caution">
    <text evidence="15">The sequence shown here is derived from an EMBL/GenBank/DDBJ whole genome shotgun (WGS) entry which is preliminary data.</text>
</comment>
<evidence type="ECO:0000256" key="4">
    <source>
        <dbReference type="ARBA" id="ARBA00012599"/>
    </source>
</evidence>
<evidence type="ECO:0000256" key="9">
    <source>
        <dbReference type="ARBA" id="ARBA00023136"/>
    </source>
</evidence>
<name>A0A3A2ZS58_9EURO</name>
<dbReference type="FunFam" id="2.60.120.200:FF:000114">
    <property type="entry name" value="Probable endo-1,3(4)-beta-glucanase NFIA_089530"/>
    <property type="match status" value="1"/>
</dbReference>
<evidence type="ECO:0000256" key="8">
    <source>
        <dbReference type="ARBA" id="ARBA00023001"/>
    </source>
</evidence>
<keyword evidence="10" id="KW-0449">Lipoprotein</keyword>
<dbReference type="STRING" id="2070753.A0A3A2ZS58"/>
<dbReference type="GO" id="GO:0005886">
    <property type="term" value="C:plasma membrane"/>
    <property type="evidence" value="ECO:0007669"/>
    <property type="project" value="UniProtKB-SubCell"/>
</dbReference>
<comment type="catalytic activity">
    <reaction evidence="1">
        <text>Endohydrolysis of (1-&gt;3)- or (1-&gt;4)-linkages in beta-D-glucans when the glucose residue whose reducing group is involved in the linkage to be hydrolyzed is itself substituted at C-3.</text>
        <dbReference type="EC" id="3.2.1.6"/>
    </reaction>
</comment>
<sequence>MTVMADDLSRYGAASSRIPKFDADSPGPTYAGPQTSEVVGPASTHRWFDPRGWSLRKKLIIGAIVIAVVIVAVVVGPVEGVKANRYPDYSKLDYTLVDTYSGPSFFDRFNYYSGEDPTDGFVHYVDKAAANTLNLTYTTDSSVVLRVDNTDPNASTGRKSVRLESKSSYNTGLFIFDILHTPYGCGTWPALWLTDPTNWPDNGEIDVLETNNRATEGNAVTLHTTGGCNMDVKRKQTGKPQFTTCDNKTHSNSGCGVEGAPSTYGEEMNSMGGGVYALELRDAGIRAWYFPRDSIPADISSTNENSSPNPAKWGKALADFPSTKCDIASHFTNQSIIANIDLCGELGANPQFYKQLYQCPATCEDFVAHNPANFTEAYWEFRSFKVFQAT</sequence>
<dbReference type="GO" id="GO:0052861">
    <property type="term" value="F:endo-1,3(4)-beta-glucanase activity"/>
    <property type="evidence" value="ECO:0007669"/>
    <property type="project" value="UniProtKB-EC"/>
</dbReference>
<protein>
    <recommendedName>
        <fullName evidence="4">endo-1,3(4)-beta-glucanase</fullName>
        <ecNumber evidence="4">3.2.1.6</ecNumber>
    </recommendedName>
</protein>
<dbReference type="AlphaFoldDB" id="A0A3A2ZS58"/>
<dbReference type="GO" id="GO:0098552">
    <property type="term" value="C:side of membrane"/>
    <property type="evidence" value="ECO:0007669"/>
    <property type="project" value="UniProtKB-KW"/>
</dbReference>
<gene>
    <name evidence="15" type="ORF">PHISCL_01674</name>
</gene>
<comment type="subcellular location">
    <subcellularLocation>
        <location evidence="2">Cell membrane</location>
        <topology evidence="2">Lipid-anchor</topology>
        <topology evidence="2">GPI-anchor</topology>
    </subcellularLocation>
</comment>
<organism evidence="15 16">
    <name type="scientific">Aspergillus sclerotialis</name>
    <dbReference type="NCBI Taxonomy" id="2070753"/>
    <lineage>
        <taxon>Eukaryota</taxon>
        <taxon>Fungi</taxon>
        <taxon>Dikarya</taxon>
        <taxon>Ascomycota</taxon>
        <taxon>Pezizomycotina</taxon>
        <taxon>Eurotiomycetes</taxon>
        <taxon>Eurotiomycetidae</taxon>
        <taxon>Eurotiales</taxon>
        <taxon>Aspergillaceae</taxon>
        <taxon>Aspergillus</taxon>
        <taxon>Aspergillus subgen. Polypaecilum</taxon>
    </lineage>
</organism>
<keyword evidence="7" id="KW-0378">Hydrolase</keyword>
<keyword evidence="9 13" id="KW-0472">Membrane</keyword>
<evidence type="ECO:0000256" key="1">
    <source>
        <dbReference type="ARBA" id="ARBA00000124"/>
    </source>
</evidence>
<evidence type="ECO:0000256" key="12">
    <source>
        <dbReference type="SAM" id="MobiDB-lite"/>
    </source>
</evidence>
<evidence type="ECO:0000256" key="10">
    <source>
        <dbReference type="ARBA" id="ARBA00023288"/>
    </source>
</evidence>
<dbReference type="SUPFAM" id="SSF49899">
    <property type="entry name" value="Concanavalin A-like lectins/glucanases"/>
    <property type="match status" value="1"/>
</dbReference>
<dbReference type="PROSITE" id="PS51762">
    <property type="entry name" value="GH16_2"/>
    <property type="match status" value="1"/>
</dbReference>
<dbReference type="Pfam" id="PF26113">
    <property type="entry name" value="GH16_XgeA"/>
    <property type="match status" value="1"/>
</dbReference>
<dbReference type="InterPro" id="IPR000757">
    <property type="entry name" value="Beta-glucanase-like"/>
</dbReference>
<keyword evidence="8" id="KW-0624">Polysaccharide degradation</keyword>
<evidence type="ECO:0000256" key="7">
    <source>
        <dbReference type="ARBA" id="ARBA00022801"/>
    </source>
</evidence>
<feature type="transmembrane region" description="Helical" evidence="13">
    <location>
        <begin position="59"/>
        <end position="78"/>
    </location>
</feature>
<proteinExistence type="inferred from homology"/>
<evidence type="ECO:0000256" key="2">
    <source>
        <dbReference type="ARBA" id="ARBA00004609"/>
    </source>
</evidence>
<dbReference type="InterPro" id="IPR050546">
    <property type="entry name" value="Glycosyl_Hydrlase_16"/>
</dbReference>
<dbReference type="Gene3D" id="2.60.120.200">
    <property type="match status" value="1"/>
</dbReference>
<dbReference type="EMBL" id="MVGC01000032">
    <property type="protein sequence ID" value="RJE25989.1"/>
    <property type="molecule type" value="Genomic_DNA"/>
</dbReference>
<keyword evidence="11" id="KW-0326">Glycosidase</keyword>
<keyword evidence="8" id="KW-0136">Cellulose degradation</keyword>
<keyword evidence="5" id="KW-1003">Cell membrane</keyword>
<evidence type="ECO:0000256" key="5">
    <source>
        <dbReference type="ARBA" id="ARBA00022475"/>
    </source>
</evidence>
<feature type="region of interest" description="Disordered" evidence="12">
    <location>
        <begin position="19"/>
        <end position="38"/>
    </location>
</feature>
<feature type="domain" description="GH16" evidence="14">
    <location>
        <begin position="87"/>
        <end position="362"/>
    </location>
</feature>
<reference evidence="16" key="1">
    <citation type="submission" date="2017-02" db="EMBL/GenBank/DDBJ databases">
        <authorList>
            <person name="Tafer H."/>
            <person name="Lopandic K."/>
        </authorList>
    </citation>
    <scope>NUCLEOTIDE SEQUENCE [LARGE SCALE GENOMIC DNA]</scope>
    <source>
        <strain evidence="16">CBS 366.77</strain>
    </source>
</reference>
<keyword evidence="13" id="KW-1133">Transmembrane helix</keyword>
<dbReference type="GO" id="GO:0030245">
    <property type="term" value="P:cellulose catabolic process"/>
    <property type="evidence" value="ECO:0007669"/>
    <property type="project" value="UniProtKB-KW"/>
</dbReference>
<evidence type="ECO:0000313" key="16">
    <source>
        <dbReference type="Proteomes" id="UP000266188"/>
    </source>
</evidence>
<keyword evidence="13" id="KW-0812">Transmembrane</keyword>
<evidence type="ECO:0000259" key="14">
    <source>
        <dbReference type="PROSITE" id="PS51762"/>
    </source>
</evidence>